<dbReference type="EMBL" id="MU825896">
    <property type="protein sequence ID" value="KAJ7383587.1"/>
    <property type="molecule type" value="Genomic_DNA"/>
</dbReference>
<dbReference type="AlphaFoldDB" id="A0A9W9ZKX2"/>
<evidence type="ECO:0000313" key="3">
    <source>
        <dbReference type="Proteomes" id="UP001163046"/>
    </source>
</evidence>
<feature type="region of interest" description="Disordered" evidence="1">
    <location>
        <begin position="255"/>
        <end position="295"/>
    </location>
</feature>
<feature type="compositionally biased region" description="Low complexity" evidence="1">
    <location>
        <begin position="202"/>
        <end position="230"/>
    </location>
</feature>
<proteinExistence type="predicted"/>
<feature type="compositionally biased region" description="Acidic residues" evidence="1">
    <location>
        <begin position="452"/>
        <end position="477"/>
    </location>
</feature>
<name>A0A9W9ZKX2_9CNID</name>
<evidence type="ECO:0000256" key="1">
    <source>
        <dbReference type="SAM" id="MobiDB-lite"/>
    </source>
</evidence>
<feature type="region of interest" description="Disordered" evidence="1">
    <location>
        <begin position="437"/>
        <end position="477"/>
    </location>
</feature>
<evidence type="ECO:0000313" key="2">
    <source>
        <dbReference type="EMBL" id="KAJ7383587.1"/>
    </source>
</evidence>
<organism evidence="2 3">
    <name type="scientific">Desmophyllum pertusum</name>
    <dbReference type="NCBI Taxonomy" id="174260"/>
    <lineage>
        <taxon>Eukaryota</taxon>
        <taxon>Metazoa</taxon>
        <taxon>Cnidaria</taxon>
        <taxon>Anthozoa</taxon>
        <taxon>Hexacorallia</taxon>
        <taxon>Scleractinia</taxon>
        <taxon>Caryophylliina</taxon>
        <taxon>Caryophylliidae</taxon>
        <taxon>Desmophyllum</taxon>
    </lineage>
</organism>
<accession>A0A9W9ZKX2</accession>
<keyword evidence="3" id="KW-1185">Reference proteome</keyword>
<sequence length="477" mass="50176">MALGHAQGLRNCNHPVISVIVVITAESPRTRRLEETIVFLLKRAFWTANMKHLLTCLLAVTSVFLFIGTDFANGQYSKAVVPGSKLKIVGCFKENAKSRNIPTLLFSDSKGTNSKIKIDYKNFGTYILGATRRCAIMTKAKKFSFFALSNIGDCYSGKVSATYAKSGSSPSCKNSAGAKCGKNQDCVGDAKSNFVYKVENLPTTPTTKPTTKATTKPGGGSTSATTPVGGTPTAGTAAKLNALTCQNYLVAIKTSSGSSTGKPAIPTPSKKPTVAGKSTGPTVATPTTPSTTTGQSAMEAKVKGIYKGYTCLVCLKTVNASSSTVFLMLQFTCQGQHLKKLVAGLGAKNIIKAECYPPACAAASLSPCPNPCGMATCPMAPTLAYPSICPATFPAPAPLPPPPPPPPPPQCPLSCPSMCAPACNSFCCRSMIRHKSITEQSAKKSSTKKADDFDDDDDDEDDDDDDDNDDTYIDETN</sequence>
<protein>
    <submittedName>
        <fullName evidence="2">Uncharacterized protein</fullName>
    </submittedName>
</protein>
<dbReference type="Proteomes" id="UP001163046">
    <property type="component" value="Unassembled WGS sequence"/>
</dbReference>
<feature type="region of interest" description="Disordered" evidence="1">
    <location>
        <begin position="201"/>
        <end position="230"/>
    </location>
</feature>
<reference evidence="2" key="1">
    <citation type="submission" date="2023-01" db="EMBL/GenBank/DDBJ databases">
        <title>Genome assembly of the deep-sea coral Lophelia pertusa.</title>
        <authorList>
            <person name="Herrera S."/>
            <person name="Cordes E."/>
        </authorList>
    </citation>
    <scope>NUCLEOTIDE SEQUENCE</scope>
    <source>
        <strain evidence="2">USNM1676648</strain>
        <tissue evidence="2">Polyp</tissue>
    </source>
</reference>
<comment type="caution">
    <text evidence="2">The sequence shown here is derived from an EMBL/GenBank/DDBJ whole genome shotgun (WGS) entry which is preliminary data.</text>
</comment>
<gene>
    <name evidence="2" type="ORF">OS493_026772</name>
</gene>
<feature type="compositionally biased region" description="Low complexity" evidence="1">
    <location>
        <begin position="279"/>
        <end position="293"/>
    </location>
</feature>
<dbReference type="OrthoDB" id="5981691at2759"/>